<dbReference type="OrthoDB" id="5587891at2759"/>
<name>A0A4P9Z3S8_9FUNG</name>
<feature type="transmembrane region" description="Helical" evidence="1">
    <location>
        <begin position="30"/>
        <end position="50"/>
    </location>
</feature>
<keyword evidence="3" id="KW-1185">Reference proteome</keyword>
<feature type="transmembrane region" description="Helical" evidence="1">
    <location>
        <begin position="95"/>
        <end position="116"/>
    </location>
</feature>
<keyword evidence="1" id="KW-0472">Membrane</keyword>
<accession>A0A4P9Z3S8</accession>
<feature type="transmembrane region" description="Helical" evidence="1">
    <location>
        <begin position="62"/>
        <end position="83"/>
    </location>
</feature>
<feature type="transmembrane region" description="Helical" evidence="1">
    <location>
        <begin position="213"/>
        <end position="234"/>
    </location>
</feature>
<dbReference type="Proteomes" id="UP000278143">
    <property type="component" value="Unassembled WGS sequence"/>
</dbReference>
<feature type="transmembrane region" description="Helical" evidence="1">
    <location>
        <begin position="167"/>
        <end position="192"/>
    </location>
</feature>
<proteinExistence type="predicted"/>
<sequence length="300" mass="33934">MARRDAVAHMNAFEFLNAQEQGNSTRPTGIFFQVMLSTVMLVVFLRNIYYAVSLVRKYPRKIAPWCSLSIATTGALFFGGFGLPFAFPGGPSCRTLLFALSIALTLCSMAISIILLERAYLAHCRNRYLLVIGMLLILLESLLFYVLSWMTEAHIAPAYGCHAHFLYYVPVVHFLLTAPANTVLSVAFLIVVYRKYRRYGEKCWRLLVREGTVTMLLVLGSNFLCMICNAFRLFSGNTPILYVIECGLISTVIVESLRRLDTFMYRDDLHHQHATKLQHTLWSSDGILPTIVHADLDTLC</sequence>
<dbReference type="EMBL" id="KZ989281">
    <property type="protein sequence ID" value="RKP27048.1"/>
    <property type="molecule type" value="Genomic_DNA"/>
</dbReference>
<feature type="transmembrane region" description="Helical" evidence="1">
    <location>
        <begin position="128"/>
        <end position="147"/>
    </location>
</feature>
<reference evidence="3" key="1">
    <citation type="journal article" date="2018" name="Nat. Microbiol.">
        <title>Leveraging single-cell genomics to expand the fungal tree of life.</title>
        <authorList>
            <person name="Ahrendt S.R."/>
            <person name="Quandt C.A."/>
            <person name="Ciobanu D."/>
            <person name="Clum A."/>
            <person name="Salamov A."/>
            <person name="Andreopoulos B."/>
            <person name="Cheng J.F."/>
            <person name="Woyke T."/>
            <person name="Pelin A."/>
            <person name="Henrissat B."/>
            <person name="Reynolds N.K."/>
            <person name="Benny G.L."/>
            <person name="Smith M.E."/>
            <person name="James T.Y."/>
            <person name="Grigoriev I.V."/>
        </authorList>
    </citation>
    <scope>NUCLEOTIDE SEQUENCE [LARGE SCALE GENOMIC DNA]</scope>
    <source>
        <strain evidence="3">Benny S71-1</strain>
    </source>
</reference>
<protein>
    <submittedName>
        <fullName evidence="2">Uncharacterized protein</fullName>
    </submittedName>
</protein>
<gene>
    <name evidence="2" type="ORF">SYNPS1DRAFT_27288</name>
</gene>
<feature type="transmembrane region" description="Helical" evidence="1">
    <location>
        <begin position="240"/>
        <end position="257"/>
    </location>
</feature>
<keyword evidence="1" id="KW-1133">Transmembrane helix</keyword>
<keyword evidence="1" id="KW-0812">Transmembrane</keyword>
<dbReference type="AlphaFoldDB" id="A0A4P9Z3S8"/>
<evidence type="ECO:0000313" key="3">
    <source>
        <dbReference type="Proteomes" id="UP000278143"/>
    </source>
</evidence>
<evidence type="ECO:0000313" key="2">
    <source>
        <dbReference type="EMBL" id="RKP27048.1"/>
    </source>
</evidence>
<organism evidence="2 3">
    <name type="scientific">Syncephalis pseudoplumigaleata</name>
    <dbReference type="NCBI Taxonomy" id="1712513"/>
    <lineage>
        <taxon>Eukaryota</taxon>
        <taxon>Fungi</taxon>
        <taxon>Fungi incertae sedis</taxon>
        <taxon>Zoopagomycota</taxon>
        <taxon>Zoopagomycotina</taxon>
        <taxon>Zoopagomycetes</taxon>
        <taxon>Zoopagales</taxon>
        <taxon>Piptocephalidaceae</taxon>
        <taxon>Syncephalis</taxon>
    </lineage>
</organism>
<evidence type="ECO:0000256" key="1">
    <source>
        <dbReference type="SAM" id="Phobius"/>
    </source>
</evidence>